<protein>
    <submittedName>
        <fullName evidence="1">Uncharacterized protein</fullName>
    </submittedName>
</protein>
<dbReference type="RefSeq" id="XP_024577428.1">
    <property type="nucleotide sequence ID" value="XM_024726786.1"/>
</dbReference>
<name>A0A0N7L5C1_PLAHL</name>
<proteinExistence type="predicted"/>
<dbReference type="GeneID" id="36406283"/>
<keyword evidence="2" id="KW-1185">Reference proteome</keyword>
<organism evidence="1 2">
    <name type="scientific">Plasmopara halstedii</name>
    <name type="common">Downy mildew of sunflower</name>
    <dbReference type="NCBI Taxonomy" id="4781"/>
    <lineage>
        <taxon>Eukaryota</taxon>
        <taxon>Sar</taxon>
        <taxon>Stramenopiles</taxon>
        <taxon>Oomycota</taxon>
        <taxon>Peronosporomycetes</taxon>
        <taxon>Peronosporales</taxon>
        <taxon>Peronosporaceae</taxon>
        <taxon>Plasmopara</taxon>
    </lineage>
</organism>
<evidence type="ECO:0000313" key="2">
    <source>
        <dbReference type="Proteomes" id="UP000054928"/>
    </source>
</evidence>
<dbReference type="AlphaFoldDB" id="A0A0N7L5C1"/>
<dbReference type="Proteomes" id="UP000054928">
    <property type="component" value="Unassembled WGS sequence"/>
</dbReference>
<sequence>MMLHYDPSLFFGLYARLTLFRFYKTNAFKQSHDKLILPEIEKIAFQNVALHYCPDDAAE</sequence>
<accession>A0A0N7L5C1</accession>
<reference evidence="2" key="1">
    <citation type="submission" date="2014-09" db="EMBL/GenBank/DDBJ databases">
        <authorList>
            <person name="Sharma Rahul"/>
            <person name="Thines Marco"/>
        </authorList>
    </citation>
    <scope>NUCLEOTIDE SEQUENCE [LARGE SCALE GENOMIC DNA]</scope>
</reference>
<dbReference type="EMBL" id="CCYD01000524">
    <property type="protein sequence ID" value="CEG41059.1"/>
    <property type="molecule type" value="Genomic_DNA"/>
</dbReference>
<evidence type="ECO:0000313" key="1">
    <source>
        <dbReference type="EMBL" id="CEG41059.1"/>
    </source>
</evidence>